<evidence type="ECO:0000259" key="8">
    <source>
        <dbReference type="PROSITE" id="PS51202"/>
    </source>
</evidence>
<evidence type="ECO:0000256" key="1">
    <source>
        <dbReference type="ARBA" id="ARBA00004141"/>
    </source>
</evidence>
<feature type="transmembrane region" description="Helical" evidence="7">
    <location>
        <begin position="577"/>
        <end position="597"/>
    </location>
</feature>
<feature type="domain" description="RCK C-terminal" evidence="8">
    <location>
        <begin position="305"/>
        <end position="391"/>
    </location>
</feature>
<dbReference type="EMBL" id="DSVQ01000019">
    <property type="protein sequence ID" value="HGT40861.1"/>
    <property type="molecule type" value="Genomic_DNA"/>
</dbReference>
<dbReference type="InterPro" id="IPR006037">
    <property type="entry name" value="RCK_C"/>
</dbReference>
<reference evidence="9" key="1">
    <citation type="journal article" date="2020" name="mSystems">
        <title>Genome- and Community-Level Interaction Insights into Carbon Utilization and Element Cycling Functions of Hydrothermarchaeota in Hydrothermal Sediment.</title>
        <authorList>
            <person name="Zhou Z."/>
            <person name="Liu Y."/>
            <person name="Xu W."/>
            <person name="Pan J."/>
            <person name="Luo Z.H."/>
            <person name="Li M."/>
        </authorList>
    </citation>
    <scope>NUCLEOTIDE SEQUENCE [LARGE SCALE GENOMIC DNA]</scope>
    <source>
        <strain evidence="9">SpSt-508</strain>
    </source>
</reference>
<keyword evidence="3 7" id="KW-0812">Transmembrane</keyword>
<dbReference type="GO" id="GO:0005886">
    <property type="term" value="C:plasma membrane"/>
    <property type="evidence" value="ECO:0007669"/>
    <property type="project" value="TreeGrafter"/>
</dbReference>
<dbReference type="Gene3D" id="3.30.70.1450">
    <property type="entry name" value="Regulator of K+ conductance, C-terminal domain"/>
    <property type="match status" value="2"/>
</dbReference>
<dbReference type="SUPFAM" id="SSF116726">
    <property type="entry name" value="TrkA C-terminal domain-like"/>
    <property type="match status" value="2"/>
</dbReference>
<dbReference type="InterPro" id="IPR004680">
    <property type="entry name" value="Cit_transptr-like_dom"/>
</dbReference>
<evidence type="ECO:0000313" key="9">
    <source>
        <dbReference type="EMBL" id="HGT40861.1"/>
    </source>
</evidence>
<comment type="subcellular location">
    <subcellularLocation>
        <location evidence="1">Membrane</location>
        <topology evidence="1">Multi-pass membrane protein</topology>
    </subcellularLocation>
</comment>
<feature type="transmembrane region" description="Helical" evidence="7">
    <location>
        <begin position="108"/>
        <end position="129"/>
    </location>
</feature>
<evidence type="ECO:0000256" key="3">
    <source>
        <dbReference type="ARBA" id="ARBA00022692"/>
    </source>
</evidence>
<feature type="transmembrane region" description="Helical" evidence="7">
    <location>
        <begin position="30"/>
        <end position="47"/>
    </location>
</feature>
<evidence type="ECO:0000256" key="5">
    <source>
        <dbReference type="ARBA" id="ARBA00022989"/>
    </source>
</evidence>
<dbReference type="PROSITE" id="PS51202">
    <property type="entry name" value="RCK_C"/>
    <property type="match status" value="2"/>
</dbReference>
<name>A0A7C4QK56_9PLAN</name>
<evidence type="ECO:0000256" key="4">
    <source>
        <dbReference type="ARBA" id="ARBA00022737"/>
    </source>
</evidence>
<accession>A0A7C4QK56</accession>
<dbReference type="GO" id="GO:0008324">
    <property type="term" value="F:monoatomic cation transmembrane transporter activity"/>
    <property type="evidence" value="ECO:0007669"/>
    <property type="project" value="InterPro"/>
</dbReference>
<organism evidence="9">
    <name type="scientific">Schlesneria paludicola</name>
    <dbReference type="NCBI Taxonomy" id="360056"/>
    <lineage>
        <taxon>Bacteria</taxon>
        <taxon>Pseudomonadati</taxon>
        <taxon>Planctomycetota</taxon>
        <taxon>Planctomycetia</taxon>
        <taxon>Planctomycetales</taxon>
        <taxon>Planctomycetaceae</taxon>
        <taxon>Schlesneria</taxon>
    </lineage>
</organism>
<feature type="transmembrane region" description="Helical" evidence="7">
    <location>
        <begin position="68"/>
        <end position="88"/>
    </location>
</feature>
<dbReference type="InterPro" id="IPR051679">
    <property type="entry name" value="DASS-Related_Transporters"/>
</dbReference>
<dbReference type="FunFam" id="3.30.70.1450:FF:000009">
    <property type="entry name" value="SLC13 family permease"/>
    <property type="match status" value="1"/>
</dbReference>
<dbReference type="GO" id="GO:0006813">
    <property type="term" value="P:potassium ion transport"/>
    <property type="evidence" value="ECO:0007669"/>
    <property type="project" value="InterPro"/>
</dbReference>
<keyword evidence="4" id="KW-0677">Repeat</keyword>
<feature type="transmembrane region" description="Helical" evidence="7">
    <location>
        <begin position="183"/>
        <end position="205"/>
    </location>
</feature>
<dbReference type="PANTHER" id="PTHR43652:SF2">
    <property type="entry name" value="BASIC AMINO ACID ANTIPORTER YFCC-RELATED"/>
    <property type="match status" value="1"/>
</dbReference>
<keyword evidence="6 7" id="KW-0472">Membrane</keyword>
<dbReference type="Pfam" id="PF03600">
    <property type="entry name" value="CitMHS"/>
    <property type="match status" value="1"/>
</dbReference>
<protein>
    <submittedName>
        <fullName evidence="9">SLC13 family permease</fullName>
    </submittedName>
</protein>
<gene>
    <name evidence="9" type="ORF">ENS64_16575</name>
</gene>
<keyword evidence="2" id="KW-0813">Transport</keyword>
<evidence type="ECO:0000256" key="6">
    <source>
        <dbReference type="ARBA" id="ARBA00023136"/>
    </source>
</evidence>
<feature type="transmembrane region" description="Helical" evidence="7">
    <location>
        <begin position="499"/>
        <end position="517"/>
    </location>
</feature>
<keyword evidence="5 7" id="KW-1133">Transmembrane helix</keyword>
<comment type="caution">
    <text evidence="9">The sequence shown here is derived from an EMBL/GenBank/DDBJ whole genome shotgun (WGS) entry which is preliminary data.</text>
</comment>
<dbReference type="InterPro" id="IPR036721">
    <property type="entry name" value="RCK_C_sf"/>
</dbReference>
<sequence length="599" mass="64746">MGWEAWLVSAIVLLLIVALAREVAGADQLCLAGLAILVLVGETARVLGYKTTLPTADAAVRDFGSGGLITVGLLFIVVAGLMHTGAMGLLTDRLLGRPKNVLSAQLRLLFPVTFLSAFLNNTPIVAMFMPVCDDLCKKGNLSPSKLFMPMAFCATLGGVCTMIGTSTNLVVNDALAAAGKSRFAMWDIAWIGIPCALVGVAYLMLASRWLLPDRRPAISLTDDPRQYTVEMEVEAGGPLVNKSIEQAGLRHLPGLYLVEIERNHEVLPAVSPKEHLQANDRLVFVGVVESVVDLRKVRGLRPATDQVFKLNAPETHRMLIEAVVSPRNPLVGKNIREGRFRSRYNAAVIAVGRGGQRIPGKIGDIVLQPGDTLLLESDAEFVRQQRNSNDFYLVSNVENSAPMRHQKAWQALLILAGMVAATSFFKIDILACALAAAMLMIVTRCVSGTEARLSIDWQVLVTIGAASGIARAIETTGLAEQTTQAMIAIAGSNPWNQLAAIYFLTMVLTELITNNAAARLMFPLAMAVSQQLETSHIPFAVAIMIGASMGFATPFGYQTNLMVYGPGGYKFSDYLRLGIPLDLLMMLVTLFLAPRIWPF</sequence>
<dbReference type="AlphaFoldDB" id="A0A7C4QK56"/>
<feature type="transmembrane region" description="Helical" evidence="7">
    <location>
        <begin position="412"/>
        <end position="442"/>
    </location>
</feature>
<feature type="domain" description="RCK C-terminal" evidence="8">
    <location>
        <begin position="215"/>
        <end position="300"/>
    </location>
</feature>
<evidence type="ECO:0000256" key="7">
    <source>
        <dbReference type="SAM" id="Phobius"/>
    </source>
</evidence>
<evidence type="ECO:0000256" key="2">
    <source>
        <dbReference type="ARBA" id="ARBA00022448"/>
    </source>
</evidence>
<feature type="transmembrane region" description="Helical" evidence="7">
    <location>
        <begin position="150"/>
        <end position="171"/>
    </location>
</feature>
<dbReference type="Pfam" id="PF02080">
    <property type="entry name" value="TrkA_C"/>
    <property type="match status" value="2"/>
</dbReference>
<dbReference type="PANTHER" id="PTHR43652">
    <property type="entry name" value="BASIC AMINO ACID ANTIPORTER YFCC-RELATED"/>
    <property type="match status" value="1"/>
</dbReference>
<proteinExistence type="predicted"/>
<feature type="transmembrane region" description="Helical" evidence="7">
    <location>
        <begin position="537"/>
        <end position="557"/>
    </location>
</feature>